<name>G2DY50_9GAMM</name>
<sequence length="282" mass="30455">MSIQNLRRVVLSCLLVCACWSPQAVCDPNALLIGGTGDALGILQQLLEAYRADQPKTALKLLEGSLGTGGGIRALAEGRLSIALAARDLNERERGLGLTTHPFARTPLVLVAQPEVGHENLTTKTLIALYLGRRTTWSDGSRCRPVMRPANDSDTLLLASLDPQLAGAIQVALGRTDLLVTLTSQENLDSIAQIQGAFGYAPLAQVVSEKRNLRILELNGQAPTPETFTDIHYPLWIEFSLVARADPEPEVLRFLAFVFSAEGRAIIEVNGGLPISTQHFTD</sequence>
<dbReference type="PANTHER" id="PTHR30570">
    <property type="entry name" value="PERIPLASMIC PHOSPHATE BINDING COMPONENT OF PHOSPHATE ABC TRANSPORTER"/>
    <property type="match status" value="1"/>
</dbReference>
<dbReference type="Gene3D" id="3.40.190.10">
    <property type="entry name" value="Periplasmic binding protein-like II"/>
    <property type="match status" value="2"/>
</dbReference>
<protein>
    <submittedName>
        <fullName evidence="4">Extracellular solute-binding protein</fullName>
    </submittedName>
</protein>
<evidence type="ECO:0000259" key="3">
    <source>
        <dbReference type="Pfam" id="PF12849"/>
    </source>
</evidence>
<feature type="signal peptide" evidence="2">
    <location>
        <begin position="1"/>
        <end position="26"/>
    </location>
</feature>
<reference evidence="4 5" key="1">
    <citation type="submission" date="2011-06" db="EMBL/GenBank/DDBJ databases">
        <title>The draft genome of Thiorhodococcus drewsii AZ1.</title>
        <authorList>
            <consortium name="US DOE Joint Genome Institute (JGI-PGF)"/>
            <person name="Lucas S."/>
            <person name="Han J."/>
            <person name="Lapidus A."/>
            <person name="Cheng J.-F."/>
            <person name="Goodwin L."/>
            <person name="Pitluck S."/>
            <person name="Peters L."/>
            <person name="Land M.L."/>
            <person name="Hauser L."/>
            <person name="Vogl K."/>
            <person name="Liu Z."/>
            <person name="Imhoff J."/>
            <person name="Thiel V."/>
            <person name="Frigaard N.-U."/>
            <person name="Bryant D.A."/>
            <person name="Woyke T.J."/>
        </authorList>
    </citation>
    <scope>NUCLEOTIDE SEQUENCE [LARGE SCALE GENOMIC DNA]</scope>
    <source>
        <strain evidence="4 5">AZ1</strain>
    </source>
</reference>
<dbReference type="InterPro" id="IPR024370">
    <property type="entry name" value="PBP_domain"/>
</dbReference>
<dbReference type="STRING" id="765913.ThidrDRAFT_0962"/>
<dbReference type="PROSITE" id="PS51257">
    <property type="entry name" value="PROKAR_LIPOPROTEIN"/>
    <property type="match status" value="1"/>
</dbReference>
<dbReference type="AlphaFoldDB" id="G2DY50"/>
<keyword evidence="5" id="KW-1185">Reference proteome</keyword>
<evidence type="ECO:0000256" key="2">
    <source>
        <dbReference type="SAM" id="SignalP"/>
    </source>
</evidence>
<accession>G2DY50</accession>
<dbReference type="SUPFAM" id="SSF53850">
    <property type="entry name" value="Periplasmic binding protein-like II"/>
    <property type="match status" value="1"/>
</dbReference>
<comment type="caution">
    <text evidence="4">The sequence shown here is derived from an EMBL/GenBank/DDBJ whole genome shotgun (WGS) entry which is preliminary data.</text>
</comment>
<dbReference type="InterPro" id="IPR050811">
    <property type="entry name" value="Phosphate_ABC_transporter"/>
</dbReference>
<dbReference type="OrthoDB" id="4008270at2"/>
<dbReference type="Pfam" id="PF12849">
    <property type="entry name" value="PBP_like_2"/>
    <property type="match status" value="1"/>
</dbReference>
<feature type="chain" id="PRO_5003428208" evidence="2">
    <location>
        <begin position="27"/>
        <end position="282"/>
    </location>
</feature>
<dbReference type="EMBL" id="AFWT01000005">
    <property type="protein sequence ID" value="EGV32842.1"/>
    <property type="molecule type" value="Genomic_DNA"/>
</dbReference>
<dbReference type="PANTHER" id="PTHR30570:SF1">
    <property type="entry name" value="PHOSPHATE-BINDING PROTEIN PSTS"/>
    <property type="match status" value="1"/>
</dbReference>
<proteinExistence type="predicted"/>
<dbReference type="RefSeq" id="WP_007039677.1">
    <property type="nucleotide sequence ID" value="NZ_AFWT01000005.1"/>
</dbReference>
<organism evidence="4 5">
    <name type="scientific">Thiorhodococcus drewsii AZ1</name>
    <dbReference type="NCBI Taxonomy" id="765913"/>
    <lineage>
        <taxon>Bacteria</taxon>
        <taxon>Pseudomonadati</taxon>
        <taxon>Pseudomonadota</taxon>
        <taxon>Gammaproteobacteria</taxon>
        <taxon>Chromatiales</taxon>
        <taxon>Chromatiaceae</taxon>
        <taxon>Thiorhodococcus</taxon>
    </lineage>
</organism>
<dbReference type="Proteomes" id="UP000004200">
    <property type="component" value="Unassembled WGS sequence"/>
</dbReference>
<evidence type="ECO:0000313" key="4">
    <source>
        <dbReference type="EMBL" id="EGV32842.1"/>
    </source>
</evidence>
<dbReference type="eggNOG" id="COG0226">
    <property type="taxonomic scope" value="Bacteria"/>
</dbReference>
<keyword evidence="1 2" id="KW-0732">Signal</keyword>
<feature type="domain" description="PBP" evidence="3">
    <location>
        <begin position="28"/>
        <end position="262"/>
    </location>
</feature>
<gene>
    <name evidence="4" type="ORF">ThidrDRAFT_0962</name>
</gene>
<evidence type="ECO:0000313" key="5">
    <source>
        <dbReference type="Proteomes" id="UP000004200"/>
    </source>
</evidence>
<evidence type="ECO:0000256" key="1">
    <source>
        <dbReference type="ARBA" id="ARBA00022729"/>
    </source>
</evidence>